<organism evidence="3">
    <name type="scientific">Naegleria gruberi</name>
    <name type="common">Amoeba</name>
    <dbReference type="NCBI Taxonomy" id="5762"/>
    <lineage>
        <taxon>Eukaryota</taxon>
        <taxon>Discoba</taxon>
        <taxon>Heterolobosea</taxon>
        <taxon>Tetramitia</taxon>
        <taxon>Eutetramitia</taxon>
        <taxon>Vahlkampfiidae</taxon>
        <taxon>Naegleria</taxon>
    </lineage>
</organism>
<reference evidence="2 3" key="1">
    <citation type="journal article" date="2010" name="Cell">
        <title>The genome of Naegleria gruberi illuminates early eukaryotic versatility.</title>
        <authorList>
            <person name="Fritz-Laylin L.K."/>
            <person name="Prochnik S.E."/>
            <person name="Ginger M.L."/>
            <person name="Dacks J.B."/>
            <person name="Carpenter M.L."/>
            <person name="Field M.C."/>
            <person name="Kuo A."/>
            <person name="Paredez A."/>
            <person name="Chapman J."/>
            <person name="Pham J."/>
            <person name="Shu S."/>
            <person name="Neupane R."/>
            <person name="Cipriano M."/>
            <person name="Mancuso J."/>
            <person name="Tu H."/>
            <person name="Salamov A."/>
            <person name="Lindquist E."/>
            <person name="Shapiro H."/>
            <person name="Lucas S."/>
            <person name="Grigoriev I.V."/>
            <person name="Cande W.Z."/>
            <person name="Fulton C."/>
            <person name="Rokhsar D.S."/>
            <person name="Dawson S.C."/>
        </authorList>
    </citation>
    <scope>NUCLEOTIDE SEQUENCE [LARGE SCALE GENOMIC DNA]</scope>
    <source>
        <strain evidence="2 3">NEG-M</strain>
    </source>
</reference>
<feature type="compositionally biased region" description="Polar residues" evidence="1">
    <location>
        <begin position="79"/>
        <end position="105"/>
    </location>
</feature>
<dbReference type="KEGG" id="ngr:NAEGRDRAFT_73339"/>
<evidence type="ECO:0000313" key="3">
    <source>
        <dbReference type="Proteomes" id="UP000006671"/>
    </source>
</evidence>
<gene>
    <name evidence="2" type="ORF">NAEGRDRAFT_73339</name>
</gene>
<dbReference type="Proteomes" id="UP000006671">
    <property type="component" value="Unassembled WGS sequence"/>
</dbReference>
<protein>
    <submittedName>
        <fullName evidence="2">Predicted protein</fullName>
    </submittedName>
</protein>
<dbReference type="RefSeq" id="XP_002671622.1">
    <property type="nucleotide sequence ID" value="XM_002671576.1"/>
</dbReference>
<dbReference type="VEuPathDB" id="AmoebaDB:NAEGRDRAFT_73339"/>
<sequence length="122" mass="13753">MGSAASYYESLVEIPEIMNNDQEESTGVNSISRVSFQLPPKKLFETQSPSPKHLLPPSPSKVFLQPIQNPFPAKASFVQFPQNDSSPPAQQQPIRRYKFSSSPRSTMKENTDKSPFQQLIRN</sequence>
<dbReference type="AlphaFoldDB" id="D2VWD1"/>
<dbReference type="EMBL" id="GG738904">
    <property type="protein sequence ID" value="EFC38878.1"/>
    <property type="molecule type" value="Genomic_DNA"/>
</dbReference>
<evidence type="ECO:0000313" key="2">
    <source>
        <dbReference type="EMBL" id="EFC38878.1"/>
    </source>
</evidence>
<feature type="compositionally biased region" description="Polar residues" evidence="1">
    <location>
        <begin position="113"/>
        <end position="122"/>
    </location>
</feature>
<keyword evidence="3" id="KW-1185">Reference proteome</keyword>
<dbReference type="InParanoid" id="D2VWD1"/>
<accession>D2VWD1</accession>
<dbReference type="GeneID" id="8858872"/>
<name>D2VWD1_NAEGR</name>
<evidence type="ECO:0000256" key="1">
    <source>
        <dbReference type="SAM" id="MobiDB-lite"/>
    </source>
</evidence>
<feature type="region of interest" description="Disordered" evidence="1">
    <location>
        <begin position="74"/>
        <end position="122"/>
    </location>
</feature>
<proteinExistence type="predicted"/>